<dbReference type="AlphaFoldDB" id="A0AA87YYB4"/>
<dbReference type="Proteomes" id="UP001187192">
    <property type="component" value="Unassembled WGS sequence"/>
</dbReference>
<dbReference type="InterPro" id="IPR002487">
    <property type="entry name" value="TF_Kbox"/>
</dbReference>
<feature type="coiled-coil region" evidence="6">
    <location>
        <begin position="106"/>
        <end position="133"/>
    </location>
</feature>
<dbReference type="InterPro" id="IPR002100">
    <property type="entry name" value="TF_MADSbox"/>
</dbReference>
<evidence type="ECO:0000259" key="8">
    <source>
        <dbReference type="PROSITE" id="PS50066"/>
    </source>
</evidence>
<dbReference type="PRINTS" id="PR00404">
    <property type="entry name" value="MADSDOMAIN"/>
</dbReference>
<evidence type="ECO:0000256" key="7">
    <source>
        <dbReference type="SAM" id="MobiDB-lite"/>
    </source>
</evidence>
<evidence type="ECO:0000256" key="2">
    <source>
        <dbReference type="ARBA" id="ARBA00023015"/>
    </source>
</evidence>
<comment type="caution">
    <text evidence="10">The sequence shown here is derived from an EMBL/GenBank/DDBJ whole genome shotgun (WGS) entry which is preliminary data.</text>
</comment>
<gene>
    <name evidence="10" type="ORF">TIFTF001_001294</name>
</gene>
<dbReference type="GO" id="GO:0003700">
    <property type="term" value="F:DNA-binding transcription factor activity"/>
    <property type="evidence" value="ECO:0007669"/>
    <property type="project" value="InterPro"/>
</dbReference>
<reference evidence="10" key="1">
    <citation type="submission" date="2023-07" db="EMBL/GenBank/DDBJ databases">
        <title>draft genome sequence of fig (Ficus carica).</title>
        <authorList>
            <person name="Takahashi T."/>
            <person name="Nishimura K."/>
        </authorList>
    </citation>
    <scope>NUCLEOTIDE SEQUENCE</scope>
</reference>
<name>A0AA87YYB4_FICCA</name>
<keyword evidence="4" id="KW-0804">Transcription</keyword>
<dbReference type="Gramene" id="FCD_00015976-RA">
    <property type="protein sequence ID" value="FCD_00015976-RA:cds"/>
    <property type="gene ID" value="FCD_00015976"/>
</dbReference>
<dbReference type="PROSITE" id="PS50066">
    <property type="entry name" value="MADS_BOX_2"/>
    <property type="match status" value="1"/>
</dbReference>
<dbReference type="PANTHER" id="PTHR48019">
    <property type="entry name" value="SERUM RESPONSE FACTOR HOMOLOG"/>
    <property type="match status" value="1"/>
</dbReference>
<dbReference type="SMART" id="SM00432">
    <property type="entry name" value="MADS"/>
    <property type="match status" value="1"/>
</dbReference>
<dbReference type="PROSITE" id="PS51297">
    <property type="entry name" value="K_BOX"/>
    <property type="match status" value="1"/>
</dbReference>
<evidence type="ECO:0000256" key="4">
    <source>
        <dbReference type="ARBA" id="ARBA00023163"/>
    </source>
</evidence>
<proteinExistence type="predicted"/>
<dbReference type="Pfam" id="PF00319">
    <property type="entry name" value="SRF-TF"/>
    <property type="match status" value="1"/>
</dbReference>
<evidence type="ECO:0000259" key="9">
    <source>
        <dbReference type="PROSITE" id="PS51297"/>
    </source>
</evidence>
<keyword evidence="11" id="KW-1185">Reference proteome</keyword>
<comment type="subcellular location">
    <subcellularLocation>
        <location evidence="1">Nucleus</location>
    </subcellularLocation>
</comment>
<dbReference type="Pfam" id="PF01486">
    <property type="entry name" value="K-box"/>
    <property type="match status" value="1"/>
</dbReference>
<protein>
    <submittedName>
        <fullName evidence="10">Uncharacterized protein</fullName>
    </submittedName>
</protein>
<dbReference type="GO" id="GO:0005634">
    <property type="term" value="C:nucleus"/>
    <property type="evidence" value="ECO:0007669"/>
    <property type="project" value="UniProtKB-SubCell"/>
</dbReference>
<accession>A0AA87YYB4</accession>
<evidence type="ECO:0000256" key="3">
    <source>
        <dbReference type="ARBA" id="ARBA00023125"/>
    </source>
</evidence>
<feature type="domain" description="MADS-box" evidence="8">
    <location>
        <begin position="28"/>
        <end position="79"/>
    </location>
</feature>
<evidence type="ECO:0000256" key="5">
    <source>
        <dbReference type="ARBA" id="ARBA00023242"/>
    </source>
</evidence>
<dbReference type="GO" id="GO:0003677">
    <property type="term" value="F:DNA binding"/>
    <property type="evidence" value="ECO:0007669"/>
    <property type="project" value="UniProtKB-KW"/>
</dbReference>
<organism evidence="10 11">
    <name type="scientific">Ficus carica</name>
    <name type="common">Common fig</name>
    <dbReference type="NCBI Taxonomy" id="3494"/>
    <lineage>
        <taxon>Eukaryota</taxon>
        <taxon>Viridiplantae</taxon>
        <taxon>Streptophyta</taxon>
        <taxon>Embryophyta</taxon>
        <taxon>Tracheophyta</taxon>
        <taxon>Spermatophyta</taxon>
        <taxon>Magnoliopsida</taxon>
        <taxon>eudicotyledons</taxon>
        <taxon>Gunneridae</taxon>
        <taxon>Pentapetalae</taxon>
        <taxon>rosids</taxon>
        <taxon>fabids</taxon>
        <taxon>Rosales</taxon>
        <taxon>Moraceae</taxon>
        <taxon>Ficeae</taxon>
        <taxon>Ficus</taxon>
    </lineage>
</organism>
<evidence type="ECO:0000313" key="10">
    <source>
        <dbReference type="EMBL" id="GMN26429.1"/>
    </source>
</evidence>
<evidence type="ECO:0000256" key="6">
    <source>
        <dbReference type="SAM" id="Coils"/>
    </source>
</evidence>
<dbReference type="Gene3D" id="3.40.1810.10">
    <property type="entry name" value="Transcription factor, MADS-box"/>
    <property type="match status" value="1"/>
</dbReference>
<dbReference type="EMBL" id="BTGU01000001">
    <property type="protein sequence ID" value="GMN26429.1"/>
    <property type="molecule type" value="Genomic_DNA"/>
</dbReference>
<feature type="domain" description="K-box" evidence="9">
    <location>
        <begin position="113"/>
        <end position="204"/>
    </location>
</feature>
<keyword evidence="2" id="KW-0805">Transcription regulation</keyword>
<evidence type="ECO:0000313" key="11">
    <source>
        <dbReference type="Proteomes" id="UP001187192"/>
    </source>
</evidence>
<keyword evidence="6" id="KW-0175">Coiled coil</keyword>
<keyword evidence="3" id="KW-0238">DNA-binding</keyword>
<dbReference type="InterPro" id="IPR036879">
    <property type="entry name" value="TF_MADSbox_sf"/>
</dbReference>
<evidence type="ECO:0000256" key="1">
    <source>
        <dbReference type="ARBA" id="ARBA00004123"/>
    </source>
</evidence>
<sequence>MDYKSDLIKPDDQKQDHDDHEERKKPKVGRGKIQLLGMIENDNNRQVTYSKRRSGIFKKAFELSVLCDVKVSVITLSHSATKVYQYVTNGTTTKEMIDHYQRIKGVDVWKNLYEKMQQTLQEHQERNYKLRRQIRQRMGHDLSGLNWSELRDLEDCMQSAVEDIRAKMNHKIRTQTDTSKKKIKSLVDTHLRLVDALVAKCEDAPHGPVYVESIEGGYESDGVGKWGIQPLRLPPPQPPADLSL</sequence>
<dbReference type="InterPro" id="IPR050142">
    <property type="entry name" value="MADS-box/MEF2_TF"/>
</dbReference>
<dbReference type="GO" id="GO:0046983">
    <property type="term" value="F:protein dimerization activity"/>
    <property type="evidence" value="ECO:0007669"/>
    <property type="project" value="InterPro"/>
</dbReference>
<keyword evidence="5" id="KW-0539">Nucleus</keyword>
<dbReference type="SUPFAM" id="SSF55455">
    <property type="entry name" value="SRF-like"/>
    <property type="match status" value="1"/>
</dbReference>
<feature type="compositionally biased region" description="Basic and acidic residues" evidence="7">
    <location>
        <begin position="1"/>
        <end position="24"/>
    </location>
</feature>
<feature type="region of interest" description="Disordered" evidence="7">
    <location>
        <begin position="1"/>
        <end position="31"/>
    </location>
</feature>